<gene>
    <name evidence="2" type="ORF">V1264_020662</name>
</gene>
<evidence type="ECO:0000313" key="3">
    <source>
        <dbReference type="Proteomes" id="UP001374579"/>
    </source>
</evidence>
<dbReference type="PANTHER" id="PTHR22734:SF2">
    <property type="entry name" value="U3 SMALL NUCLEOLAR RIBONUCLEOPROTEIN PROTEIN IMP4"/>
    <property type="match status" value="1"/>
</dbReference>
<name>A0AAN9BAK4_9CAEN</name>
<evidence type="ECO:0000259" key="1">
    <source>
        <dbReference type="PROSITE" id="PS50833"/>
    </source>
</evidence>
<organism evidence="2 3">
    <name type="scientific">Littorina saxatilis</name>
    <dbReference type="NCBI Taxonomy" id="31220"/>
    <lineage>
        <taxon>Eukaryota</taxon>
        <taxon>Metazoa</taxon>
        <taxon>Spiralia</taxon>
        <taxon>Lophotrochozoa</taxon>
        <taxon>Mollusca</taxon>
        <taxon>Gastropoda</taxon>
        <taxon>Caenogastropoda</taxon>
        <taxon>Littorinimorpha</taxon>
        <taxon>Littorinoidea</taxon>
        <taxon>Littorinidae</taxon>
        <taxon>Littorina</taxon>
    </lineage>
</organism>
<proteinExistence type="predicted"/>
<dbReference type="PANTHER" id="PTHR22734">
    <property type="entry name" value="U3 SMALL NUCLEOLAR RIBONUCLEOPROTEIN PROTEIN IMP4"/>
    <property type="match status" value="1"/>
</dbReference>
<dbReference type="GO" id="GO:0042274">
    <property type="term" value="P:ribosomal small subunit biogenesis"/>
    <property type="evidence" value="ECO:0007669"/>
    <property type="project" value="UniProtKB-ARBA"/>
</dbReference>
<dbReference type="Proteomes" id="UP001374579">
    <property type="component" value="Unassembled WGS sequence"/>
</dbReference>
<dbReference type="GO" id="GO:0005654">
    <property type="term" value="C:nucleoplasm"/>
    <property type="evidence" value="ECO:0007669"/>
    <property type="project" value="UniProtKB-ARBA"/>
</dbReference>
<dbReference type="InterPro" id="IPR044281">
    <property type="entry name" value="IMP4/RPF1"/>
</dbReference>
<dbReference type="InterPro" id="IPR007109">
    <property type="entry name" value="Brix"/>
</dbReference>
<accession>A0AAN9BAK4</accession>
<dbReference type="GO" id="GO:0030515">
    <property type="term" value="F:snoRNA binding"/>
    <property type="evidence" value="ECO:0007669"/>
    <property type="project" value="TreeGrafter"/>
</dbReference>
<sequence>MIRRQARLRREFLYRKSVEDKERSIKDKKDRIKRALEENAPIPSDLKKDAVEIQKSLAWDDEGGEGLTTSEDDEYRWAMVEDPKVMVTTSRNPSSKLKQFAKEMKLIIPNSQRINRGNYESGQLMEACRANDVTDVVIVHEHRGVPDGLIVSHLPYGPTAYFTLSNVVMRHDIPGVGTMSEVFPHLIFEGFTSKLGTRVKNVLKHVFPVNKEDSRRIMSFINKDDFVHFRHHTFKYVDRELQLTEVGPRFDMKLYQVIRGTLDVAHMSDVEWVYRPFMNTAKKRKFLAD</sequence>
<dbReference type="FunFam" id="3.40.50.10480:FF:000001">
    <property type="entry name" value="IMP4, U3 small nucleolar ribonucleoprotein"/>
    <property type="match status" value="1"/>
</dbReference>
<protein>
    <recommendedName>
        <fullName evidence="1">Brix domain-containing protein</fullName>
    </recommendedName>
</protein>
<feature type="domain" description="Brix" evidence="1">
    <location>
        <begin position="83"/>
        <end position="263"/>
    </location>
</feature>
<dbReference type="Pfam" id="PF04427">
    <property type="entry name" value="Brix"/>
    <property type="match status" value="1"/>
</dbReference>
<dbReference type="EMBL" id="JBAMIC010000010">
    <property type="protein sequence ID" value="KAK7102446.1"/>
    <property type="molecule type" value="Genomic_DNA"/>
</dbReference>
<dbReference type="SUPFAM" id="SSF52954">
    <property type="entry name" value="Class II aaRS ABD-related"/>
    <property type="match status" value="1"/>
</dbReference>
<dbReference type="SMART" id="SM00879">
    <property type="entry name" value="Brix"/>
    <property type="match status" value="1"/>
</dbReference>
<dbReference type="AlphaFoldDB" id="A0AAN9BAK4"/>
<comment type="caution">
    <text evidence="2">The sequence shown here is derived from an EMBL/GenBank/DDBJ whole genome shotgun (WGS) entry which is preliminary data.</text>
</comment>
<dbReference type="GO" id="GO:0042134">
    <property type="term" value="F:rRNA primary transcript binding"/>
    <property type="evidence" value="ECO:0007669"/>
    <property type="project" value="InterPro"/>
</dbReference>
<dbReference type="GO" id="GO:0032040">
    <property type="term" value="C:small-subunit processome"/>
    <property type="evidence" value="ECO:0007669"/>
    <property type="project" value="TreeGrafter"/>
</dbReference>
<dbReference type="GO" id="GO:0034457">
    <property type="term" value="C:Mpp10 complex"/>
    <property type="evidence" value="ECO:0007669"/>
    <property type="project" value="UniProtKB-ARBA"/>
</dbReference>
<evidence type="ECO:0000313" key="2">
    <source>
        <dbReference type="EMBL" id="KAK7102446.1"/>
    </source>
</evidence>
<keyword evidence="3" id="KW-1185">Reference proteome</keyword>
<dbReference type="GO" id="GO:0006364">
    <property type="term" value="P:rRNA processing"/>
    <property type="evidence" value="ECO:0007669"/>
    <property type="project" value="InterPro"/>
</dbReference>
<reference evidence="2 3" key="1">
    <citation type="submission" date="2024-02" db="EMBL/GenBank/DDBJ databases">
        <title>Chromosome-scale genome assembly of the rough periwinkle Littorina saxatilis.</title>
        <authorList>
            <person name="De Jode A."/>
            <person name="Faria R."/>
            <person name="Formenti G."/>
            <person name="Sims Y."/>
            <person name="Smith T.P."/>
            <person name="Tracey A."/>
            <person name="Wood J.M.D."/>
            <person name="Zagrodzka Z.B."/>
            <person name="Johannesson K."/>
            <person name="Butlin R.K."/>
            <person name="Leder E.H."/>
        </authorList>
    </citation>
    <scope>NUCLEOTIDE SEQUENCE [LARGE SCALE GENOMIC DNA]</scope>
    <source>
        <strain evidence="2">Snail1</strain>
        <tissue evidence="2">Muscle</tissue>
    </source>
</reference>
<dbReference type="Gene3D" id="3.40.50.10480">
    <property type="entry name" value="Probable brix-domain ribosomal biogenesis protein"/>
    <property type="match status" value="1"/>
</dbReference>
<dbReference type="PROSITE" id="PS50833">
    <property type="entry name" value="BRIX"/>
    <property type="match status" value="1"/>
</dbReference>